<dbReference type="Proteomes" id="UP001519460">
    <property type="component" value="Unassembled WGS sequence"/>
</dbReference>
<comment type="caution">
    <text evidence="2">The sequence shown here is derived from an EMBL/GenBank/DDBJ whole genome shotgun (WGS) entry which is preliminary data.</text>
</comment>
<sequence>MMAGGEIIPTAGVPARRFSPLGTMYLANLSHERLQQRCSQPLFPVLSKRCAGPRFSSDWEQPSLDLSEETEAQISLSPHSCRPDI</sequence>
<protein>
    <submittedName>
        <fullName evidence="2">Uncharacterized protein</fullName>
    </submittedName>
</protein>
<reference evidence="2 3" key="1">
    <citation type="journal article" date="2023" name="Sci. Data">
        <title>Genome assembly of the Korean intertidal mud-creeper Batillaria attramentaria.</title>
        <authorList>
            <person name="Patra A.K."/>
            <person name="Ho P.T."/>
            <person name="Jun S."/>
            <person name="Lee S.J."/>
            <person name="Kim Y."/>
            <person name="Won Y.J."/>
        </authorList>
    </citation>
    <scope>NUCLEOTIDE SEQUENCE [LARGE SCALE GENOMIC DNA]</scope>
    <source>
        <strain evidence="2">Wonlab-2016</strain>
    </source>
</reference>
<organism evidence="2 3">
    <name type="scientific">Batillaria attramentaria</name>
    <dbReference type="NCBI Taxonomy" id="370345"/>
    <lineage>
        <taxon>Eukaryota</taxon>
        <taxon>Metazoa</taxon>
        <taxon>Spiralia</taxon>
        <taxon>Lophotrochozoa</taxon>
        <taxon>Mollusca</taxon>
        <taxon>Gastropoda</taxon>
        <taxon>Caenogastropoda</taxon>
        <taxon>Sorbeoconcha</taxon>
        <taxon>Cerithioidea</taxon>
        <taxon>Batillariidae</taxon>
        <taxon>Batillaria</taxon>
    </lineage>
</organism>
<keyword evidence="3" id="KW-1185">Reference proteome</keyword>
<evidence type="ECO:0000313" key="2">
    <source>
        <dbReference type="EMBL" id="KAK7501671.1"/>
    </source>
</evidence>
<feature type="region of interest" description="Disordered" evidence="1">
    <location>
        <begin position="59"/>
        <end position="85"/>
    </location>
</feature>
<dbReference type="AlphaFoldDB" id="A0ABD0LQD3"/>
<evidence type="ECO:0000256" key="1">
    <source>
        <dbReference type="SAM" id="MobiDB-lite"/>
    </source>
</evidence>
<evidence type="ECO:0000313" key="3">
    <source>
        <dbReference type="Proteomes" id="UP001519460"/>
    </source>
</evidence>
<proteinExistence type="predicted"/>
<gene>
    <name evidence="2" type="ORF">BaRGS_00007102</name>
</gene>
<accession>A0ABD0LQD3</accession>
<name>A0ABD0LQD3_9CAEN</name>
<dbReference type="EMBL" id="JACVVK020000030">
    <property type="protein sequence ID" value="KAK7501671.1"/>
    <property type="molecule type" value="Genomic_DNA"/>
</dbReference>